<feature type="transmembrane region" description="Helical" evidence="1">
    <location>
        <begin position="40"/>
        <end position="62"/>
    </location>
</feature>
<dbReference type="OrthoDB" id="9763076at2"/>
<dbReference type="RefSeq" id="WP_090501686.1">
    <property type="nucleotide sequence ID" value="NZ_FNCH01000013.1"/>
</dbReference>
<keyword evidence="1" id="KW-0812">Transmembrane</keyword>
<reference evidence="3" key="1">
    <citation type="submission" date="2016-10" db="EMBL/GenBank/DDBJ databases">
        <authorList>
            <person name="Varghese N."/>
            <person name="Submissions S."/>
        </authorList>
    </citation>
    <scope>NUCLEOTIDE SEQUENCE [LARGE SCALE GENOMIC DNA]</scope>
    <source>
        <strain evidence="3">DSM 17933</strain>
    </source>
</reference>
<organism evidence="2 3">
    <name type="scientific">Pedobacter terrae</name>
    <dbReference type="NCBI Taxonomy" id="405671"/>
    <lineage>
        <taxon>Bacteria</taxon>
        <taxon>Pseudomonadati</taxon>
        <taxon>Bacteroidota</taxon>
        <taxon>Sphingobacteriia</taxon>
        <taxon>Sphingobacteriales</taxon>
        <taxon>Sphingobacteriaceae</taxon>
        <taxon>Pedobacter</taxon>
    </lineage>
</organism>
<keyword evidence="3" id="KW-1185">Reference proteome</keyword>
<dbReference type="PANTHER" id="PTHR37947">
    <property type="entry name" value="BLL2462 PROTEIN"/>
    <property type="match status" value="1"/>
</dbReference>
<evidence type="ECO:0000256" key="1">
    <source>
        <dbReference type="SAM" id="Phobius"/>
    </source>
</evidence>
<proteinExistence type="predicted"/>
<evidence type="ECO:0000313" key="3">
    <source>
        <dbReference type="Proteomes" id="UP000199643"/>
    </source>
</evidence>
<dbReference type="Proteomes" id="UP000199643">
    <property type="component" value="Unassembled WGS sequence"/>
</dbReference>
<name>A0A1G7Y7M5_9SPHI</name>
<dbReference type="AlphaFoldDB" id="A0A1G7Y7M5"/>
<evidence type="ECO:0000313" key="2">
    <source>
        <dbReference type="EMBL" id="SDG92409.1"/>
    </source>
</evidence>
<gene>
    <name evidence="2" type="ORF">SAMN05421827_11317</name>
</gene>
<dbReference type="EMBL" id="FNCH01000013">
    <property type="protein sequence ID" value="SDG92409.1"/>
    <property type="molecule type" value="Genomic_DNA"/>
</dbReference>
<dbReference type="STRING" id="405671.SAMN05421827_11317"/>
<protein>
    <recommendedName>
        <fullName evidence="4">VWA domain-containing protein</fullName>
    </recommendedName>
</protein>
<evidence type="ECO:0008006" key="4">
    <source>
        <dbReference type="Google" id="ProtNLM"/>
    </source>
</evidence>
<keyword evidence="1" id="KW-0472">Membrane</keyword>
<keyword evidence="1" id="KW-1133">Transmembrane helix</keyword>
<accession>A0A1G7Y7M5</accession>
<feature type="transmembrane region" description="Helical" evidence="1">
    <location>
        <begin position="6"/>
        <end position="28"/>
    </location>
</feature>
<sequence>MAGFFSGVSILSFLSCLALGMLYGWLLYRGNKNLDKKLQYGLAALRIVVVTTIAWLLFAPLIKTLNYTFDKPVIIIGQDNSLSVGQVKAAGFDQKRYEQNLEKLRDKLAGKYEVKVLHFGDQVADGFDFKNQGKSTDASAFFQKIRDEYTNRNVGAIVLATDGIFNHGGNPLYSVNQINAPIYAIALGDSIPKRDVLISNVNYNNIVYLDDDFTVEVQVQAFQSDGESTSLTVSQNGTKIEQQHVSINGSTFNKTIPVKLHAGKIGVQKYTIQLAALQNEITTRNNVQTFYVEVIDGRQKVLLAAAAPHPDLGVLKEAISLNKHYEAKLALADDLNATDPSKFDLIVLYQLPDVQNISSVFLKKLTALKKPVWYILGAQSNVNAFNQIQNQVNLSSANGSVQEIYADFANGFTSFNLTDTDKKQVLSFDPLLSPFGRLTVNAGATPVFNQRIGKVSTQQPLLFFVNENGLKTGYLMGEGLWRWKLSEAENEAPQSVLNDLISKTVQYLSVKDDKRRFKVFTAKAGYDENESIQFNATLYNDSYQAVNEPEVNLQVKNEAGKVFNYIFSKTENGYQLDAGTMPAGNYSYVANTELGGKKFTASGSFYVNALIAEYQQTTANHQLLNTMSKQSNGKLFMPENLLKIADEILKNENIKTISYEDRKYDELINMKWLFGLIMILLGTEWFLRKRNGEL</sequence>
<dbReference type="PANTHER" id="PTHR37947:SF1">
    <property type="entry name" value="BLL2462 PROTEIN"/>
    <property type="match status" value="1"/>
</dbReference>